<dbReference type="Proteomes" id="UP001163731">
    <property type="component" value="Unassembled WGS sequence"/>
</dbReference>
<name>A0ABT3I2R6_9FLAO</name>
<proteinExistence type="predicted"/>
<gene>
    <name evidence="1" type="ORF">OMO38_16835</name>
</gene>
<organism evidence="1 2">
    <name type="scientific">Chryseobacterium kimseyorum</name>
    <dbReference type="NCBI Taxonomy" id="2984028"/>
    <lineage>
        <taxon>Bacteria</taxon>
        <taxon>Pseudomonadati</taxon>
        <taxon>Bacteroidota</taxon>
        <taxon>Flavobacteriia</taxon>
        <taxon>Flavobacteriales</taxon>
        <taxon>Weeksellaceae</taxon>
        <taxon>Chryseobacterium group</taxon>
        <taxon>Chryseobacterium</taxon>
    </lineage>
</organism>
<dbReference type="Gene3D" id="3.10.129.10">
    <property type="entry name" value="Hotdog Thioesterase"/>
    <property type="match status" value="1"/>
</dbReference>
<evidence type="ECO:0000313" key="1">
    <source>
        <dbReference type="EMBL" id="MCW3170195.1"/>
    </source>
</evidence>
<evidence type="ECO:0008006" key="3">
    <source>
        <dbReference type="Google" id="ProtNLM"/>
    </source>
</evidence>
<dbReference type="EMBL" id="JAPDHW010000015">
    <property type="protein sequence ID" value="MCW3170195.1"/>
    <property type="molecule type" value="Genomic_DNA"/>
</dbReference>
<evidence type="ECO:0000313" key="2">
    <source>
        <dbReference type="Proteomes" id="UP001163731"/>
    </source>
</evidence>
<accession>A0ABT3I2R6</accession>
<reference evidence="1" key="1">
    <citation type="submission" date="2022-10" db="EMBL/GenBank/DDBJ databases">
        <title>Chryseobacterium babae sp. nov. isolated from the gut of the beetle Oryctes rhinoceros, and Chryseobacterium kimseyorum sp. nov., isolated from a stick insect rearing cage.</title>
        <authorList>
            <person name="Shelomi M."/>
            <person name="Han C.-J."/>
            <person name="Chen W.-M."/>
            <person name="Chen H.-K."/>
            <person name="Liaw S.-J."/>
            <person name="Muhle E."/>
            <person name="Clermont D."/>
        </authorList>
    </citation>
    <scope>NUCLEOTIDE SEQUENCE</scope>
    <source>
        <strain evidence="1">09-1422</strain>
    </source>
</reference>
<dbReference type="Pfam" id="PF22817">
    <property type="entry name" value="ApeP-like"/>
    <property type="match status" value="1"/>
</dbReference>
<sequence>MEATLPNSDKSFVENLIPQKAPFVMVGEVSEYSENHVISGFTIQEDNLFVHEGIFQASGLIEHQAQTVALHTGYKYFLLGKESPTGYIGAIKSFEADALPKVGDRLVTEATILNEMLGVTLVEIITKINDTVIAKSQMKTVVK</sequence>
<protein>
    <recommendedName>
        <fullName evidence="3">FabZ</fullName>
    </recommendedName>
</protein>
<dbReference type="RefSeq" id="WP_264751357.1">
    <property type="nucleotide sequence ID" value="NZ_JAPDHW010000015.1"/>
</dbReference>
<dbReference type="SUPFAM" id="SSF54637">
    <property type="entry name" value="Thioesterase/thiol ester dehydrase-isomerase"/>
    <property type="match status" value="1"/>
</dbReference>
<dbReference type="InterPro" id="IPR029069">
    <property type="entry name" value="HotDog_dom_sf"/>
</dbReference>
<dbReference type="InterPro" id="IPR016776">
    <property type="entry name" value="ApeP-like_dehydratase"/>
</dbReference>
<keyword evidence="2" id="KW-1185">Reference proteome</keyword>
<comment type="caution">
    <text evidence="1">The sequence shown here is derived from an EMBL/GenBank/DDBJ whole genome shotgun (WGS) entry which is preliminary data.</text>
</comment>